<dbReference type="AlphaFoldDB" id="A0AB34SQZ2"/>
<comment type="caution">
    <text evidence="2">The sequence shown here is derived from an EMBL/GenBank/DDBJ whole genome shotgun (WGS) entry which is preliminary data.</text>
</comment>
<keyword evidence="1" id="KW-1133">Transmembrane helix</keyword>
<feature type="transmembrane region" description="Helical" evidence="1">
    <location>
        <begin position="6"/>
        <end position="28"/>
    </location>
</feature>
<evidence type="ECO:0000313" key="2">
    <source>
        <dbReference type="EMBL" id="KKW48775.1"/>
    </source>
</evidence>
<proteinExistence type="predicted"/>
<organism evidence="2 3">
    <name type="scientific">Xanthomonas citri pv. fuscans</name>
    <dbReference type="NCBI Taxonomy" id="366649"/>
    <lineage>
        <taxon>Bacteria</taxon>
        <taxon>Pseudomonadati</taxon>
        <taxon>Pseudomonadota</taxon>
        <taxon>Gammaproteobacteria</taxon>
        <taxon>Lysobacterales</taxon>
        <taxon>Lysobacteraceae</taxon>
        <taxon>Xanthomonas</taxon>
    </lineage>
</organism>
<keyword evidence="1" id="KW-0472">Membrane</keyword>
<protein>
    <submittedName>
        <fullName evidence="2">Uncharacterized protein</fullName>
    </submittedName>
</protein>
<accession>A0AB34SQZ2</accession>
<gene>
    <name evidence="2" type="ORF">NY98_23500</name>
</gene>
<name>A0AB34SQZ2_XANCI</name>
<sequence>MDTNALALLGASALTVIVGLARLVAWMLDRRAEAALRLHREQVLIIESYVDLLTPQLQRRVIVSSADCEMEFAGD</sequence>
<evidence type="ECO:0000256" key="1">
    <source>
        <dbReference type="SAM" id="Phobius"/>
    </source>
</evidence>
<dbReference type="RefSeq" id="WP_046735752.1">
    <property type="nucleotide sequence ID" value="NZ_JSEY02000083.1"/>
</dbReference>
<dbReference type="Proteomes" id="UP000030585">
    <property type="component" value="Unassembled WGS sequence"/>
</dbReference>
<evidence type="ECO:0000313" key="3">
    <source>
        <dbReference type="Proteomes" id="UP000030585"/>
    </source>
</evidence>
<dbReference type="EMBL" id="JSEY02000083">
    <property type="protein sequence ID" value="KKW48775.1"/>
    <property type="molecule type" value="Genomic_DNA"/>
</dbReference>
<reference evidence="3" key="1">
    <citation type="submission" date="2015-04" db="EMBL/GenBank/DDBJ databases">
        <title>Genome sequencing of pathogens of bean.</title>
        <authorList>
            <person name="Harrison J."/>
            <person name="Aritua V."/>
            <person name="Sapp M."/>
            <person name="Smith J."/>
            <person name="Studholme D.J."/>
        </authorList>
    </citation>
    <scope>NUCLEOTIDE SEQUENCE [LARGE SCALE GENOMIC DNA]</scope>
    <source>
        <strain evidence="3">NCPPB 1058</strain>
    </source>
</reference>
<keyword evidence="1" id="KW-0812">Transmembrane</keyword>